<dbReference type="Proteomes" id="UP001168537">
    <property type="component" value="Unassembled WGS sequence"/>
</dbReference>
<dbReference type="Gene3D" id="3.60.10.10">
    <property type="entry name" value="Endonuclease/exonuclease/phosphatase"/>
    <property type="match status" value="1"/>
</dbReference>
<feature type="compositionally biased region" description="Pro residues" evidence="1">
    <location>
        <begin position="50"/>
        <end position="66"/>
    </location>
</feature>
<evidence type="ECO:0000313" key="3">
    <source>
        <dbReference type="EMBL" id="MDN4160134.1"/>
    </source>
</evidence>
<feature type="domain" description="Endonuclease/exonuclease/phosphatase" evidence="2">
    <location>
        <begin position="94"/>
        <end position="318"/>
    </location>
</feature>
<dbReference type="InterPro" id="IPR036691">
    <property type="entry name" value="Endo/exonu/phosph_ase_sf"/>
</dbReference>
<feature type="region of interest" description="Disordered" evidence="1">
    <location>
        <begin position="44"/>
        <end position="80"/>
    </location>
</feature>
<feature type="region of interest" description="Disordered" evidence="1">
    <location>
        <begin position="1"/>
        <end position="23"/>
    </location>
</feature>
<dbReference type="EMBL" id="JAUHJR010000001">
    <property type="protein sequence ID" value="MDN4160134.1"/>
    <property type="molecule type" value="Genomic_DNA"/>
</dbReference>
<protein>
    <recommendedName>
        <fullName evidence="2">Endonuclease/exonuclease/phosphatase domain-containing protein</fullName>
    </recommendedName>
</protein>
<proteinExistence type="predicted"/>
<dbReference type="InterPro" id="IPR005135">
    <property type="entry name" value="Endo/exonuclease/phosphatase"/>
</dbReference>
<keyword evidence="4" id="KW-1185">Reference proteome</keyword>
<organism evidence="3 4">
    <name type="scientific">Nocardioides abyssi</name>
    <dbReference type="NCBI Taxonomy" id="3058370"/>
    <lineage>
        <taxon>Bacteria</taxon>
        <taxon>Bacillati</taxon>
        <taxon>Actinomycetota</taxon>
        <taxon>Actinomycetes</taxon>
        <taxon>Propionibacteriales</taxon>
        <taxon>Nocardioidaceae</taxon>
        <taxon>Nocardioides</taxon>
    </lineage>
</organism>
<dbReference type="SUPFAM" id="SSF56219">
    <property type="entry name" value="DNase I-like"/>
    <property type="match status" value="1"/>
</dbReference>
<evidence type="ECO:0000256" key="1">
    <source>
        <dbReference type="SAM" id="MobiDB-lite"/>
    </source>
</evidence>
<gene>
    <name evidence="3" type="ORF">QWY29_02115</name>
</gene>
<dbReference type="Pfam" id="PF03372">
    <property type="entry name" value="Exo_endo_phos"/>
    <property type="match status" value="1"/>
</dbReference>
<accession>A0ABT8EPV0</accession>
<evidence type="ECO:0000259" key="2">
    <source>
        <dbReference type="Pfam" id="PF03372"/>
    </source>
</evidence>
<comment type="caution">
    <text evidence="3">The sequence shown here is derived from an EMBL/GenBank/DDBJ whole genome shotgun (WGS) entry which is preliminary data.</text>
</comment>
<dbReference type="RefSeq" id="WP_300959002.1">
    <property type="nucleotide sequence ID" value="NZ_JAUHJR010000001.1"/>
</dbReference>
<name>A0ABT8EPV0_9ACTN</name>
<evidence type="ECO:0000313" key="4">
    <source>
        <dbReference type="Proteomes" id="UP001168537"/>
    </source>
</evidence>
<reference evidence="3" key="1">
    <citation type="submission" date="2023-06" db="EMBL/GenBank/DDBJ databases">
        <title>Draft genome sequence of Nocardioides sp. SOB72.</title>
        <authorList>
            <person name="Zhang G."/>
        </authorList>
    </citation>
    <scope>NUCLEOTIDE SEQUENCE</scope>
    <source>
        <strain evidence="3">SOB72</strain>
    </source>
</reference>
<sequence length="334" mass="37013">MLRASTEARPATPAAAPTAGSRRVAGLAAAVALTLAGGLLPAAASASAEPPTPSASPTSSPAPTPSPTSGSGSDPIEASDPVARRSQGFRFKIGTFNVLGSQHTRGRGGFAPGTQRARWTAGAIAKRKVDVIGLQEVQRDQLRVLRNRMPRYRIWPGTSLGNQGVRLQIAFRKKRFAMVGHGQVMTRFHRQTRPIPWVKLRDRRTDRRFYVVDVHNSPKGLEGERDSATSKQVRLVKRLRKKGNPVFLTADANEKREFYCKMTGRTDLRAANGGKPRARGCHPPKRRLRIDWVLGGRRVVFTDYREDRGPRVRRASDHELVHARVRVKPKPRRR</sequence>